<sequence length="141" mass="15888">MYQPSAEELKSVEDWFAEYDALAERGELDKLADLAVFPMNVATDVPGGHAAVRQWTREEYLETMKEAMGGGTAGLDLRSQRTPRFLTPNLVVVETRATMTVEGQEQEMHYADLLVRTEDGWAFQTMIQGGWGYDWPAARRG</sequence>
<protein>
    <recommendedName>
        <fullName evidence="3">Nuclear transport factor 2 family protein</fullName>
    </recommendedName>
</protein>
<evidence type="ECO:0008006" key="3">
    <source>
        <dbReference type="Google" id="ProtNLM"/>
    </source>
</evidence>
<dbReference type="Gene3D" id="3.10.450.50">
    <property type="match status" value="1"/>
</dbReference>
<keyword evidence="2" id="KW-1185">Reference proteome</keyword>
<gene>
    <name evidence="1" type="ORF">SAMN05421811_10237</name>
</gene>
<dbReference type="STRING" id="568860.SAMN05421811_10237"/>
<dbReference type="Proteomes" id="UP000199361">
    <property type="component" value="Unassembled WGS sequence"/>
</dbReference>
<dbReference type="RefSeq" id="WP_091077309.1">
    <property type="nucleotide sequence ID" value="NZ_FOHX01000002.1"/>
</dbReference>
<dbReference type="SUPFAM" id="SSF54427">
    <property type="entry name" value="NTF2-like"/>
    <property type="match status" value="1"/>
</dbReference>
<proteinExistence type="predicted"/>
<name>A0A1I0BSX4_9ACTN</name>
<accession>A0A1I0BSX4</accession>
<dbReference type="InterPro" id="IPR032710">
    <property type="entry name" value="NTF2-like_dom_sf"/>
</dbReference>
<organism evidence="1 2">
    <name type="scientific">Nonomuraea wenchangensis</name>
    <dbReference type="NCBI Taxonomy" id="568860"/>
    <lineage>
        <taxon>Bacteria</taxon>
        <taxon>Bacillati</taxon>
        <taxon>Actinomycetota</taxon>
        <taxon>Actinomycetes</taxon>
        <taxon>Streptosporangiales</taxon>
        <taxon>Streptosporangiaceae</taxon>
        <taxon>Nonomuraea</taxon>
    </lineage>
</organism>
<evidence type="ECO:0000313" key="2">
    <source>
        <dbReference type="Proteomes" id="UP000199361"/>
    </source>
</evidence>
<dbReference type="OrthoDB" id="4186450at2"/>
<evidence type="ECO:0000313" key="1">
    <source>
        <dbReference type="EMBL" id="SET09453.1"/>
    </source>
</evidence>
<reference evidence="1 2" key="1">
    <citation type="submission" date="2016-10" db="EMBL/GenBank/DDBJ databases">
        <authorList>
            <person name="de Groot N.N."/>
        </authorList>
    </citation>
    <scope>NUCLEOTIDE SEQUENCE [LARGE SCALE GENOMIC DNA]</scope>
    <source>
        <strain evidence="1 2">CGMCC 4.5598</strain>
    </source>
</reference>
<dbReference type="AlphaFoldDB" id="A0A1I0BSX4"/>
<dbReference type="EMBL" id="FOHX01000002">
    <property type="protein sequence ID" value="SET09453.1"/>
    <property type="molecule type" value="Genomic_DNA"/>
</dbReference>